<evidence type="ECO:0000313" key="2">
    <source>
        <dbReference type="EMBL" id="AFM24250.1"/>
    </source>
</evidence>
<proteinExistence type="predicted"/>
<dbReference type="KEGG" id="dti:Desti_1538"/>
<dbReference type="HOGENOM" id="CLU_410907_0_0_7"/>
<gene>
    <name evidence="2" type="ordered locus">Desti_1538</name>
</gene>
<evidence type="ECO:0000256" key="1">
    <source>
        <dbReference type="SAM" id="Phobius"/>
    </source>
</evidence>
<dbReference type="EMBL" id="CP003360">
    <property type="protein sequence ID" value="AFM24250.1"/>
    <property type="molecule type" value="Genomic_DNA"/>
</dbReference>
<feature type="transmembrane region" description="Helical" evidence="1">
    <location>
        <begin position="6"/>
        <end position="31"/>
    </location>
</feature>
<name>I4C3V9_DESTA</name>
<dbReference type="Proteomes" id="UP000006055">
    <property type="component" value="Chromosome"/>
</dbReference>
<dbReference type="AlphaFoldDB" id="I4C3V9"/>
<keyword evidence="3" id="KW-1185">Reference proteome</keyword>
<accession>I4C3V9</accession>
<keyword evidence="1" id="KW-1133">Transmembrane helix</keyword>
<keyword evidence="1" id="KW-0812">Transmembrane</keyword>
<protein>
    <submittedName>
        <fullName evidence="2">Uncharacterized protein</fullName>
    </submittedName>
</protein>
<organism evidence="2 3">
    <name type="scientific">Desulfomonile tiedjei (strain ATCC 49306 / DSM 6799 / DCB-1)</name>
    <dbReference type="NCBI Taxonomy" id="706587"/>
    <lineage>
        <taxon>Bacteria</taxon>
        <taxon>Pseudomonadati</taxon>
        <taxon>Thermodesulfobacteriota</taxon>
        <taxon>Desulfomonilia</taxon>
        <taxon>Desulfomonilales</taxon>
        <taxon>Desulfomonilaceae</taxon>
        <taxon>Desulfomonile</taxon>
    </lineage>
</organism>
<reference evidence="3" key="1">
    <citation type="submission" date="2012-06" db="EMBL/GenBank/DDBJ databases">
        <title>Complete sequence of chromosome of Desulfomonile tiedjei DSM 6799.</title>
        <authorList>
            <person name="Lucas S."/>
            <person name="Copeland A."/>
            <person name="Lapidus A."/>
            <person name="Glavina del Rio T."/>
            <person name="Dalin E."/>
            <person name="Tice H."/>
            <person name="Bruce D."/>
            <person name="Goodwin L."/>
            <person name="Pitluck S."/>
            <person name="Peters L."/>
            <person name="Ovchinnikova G."/>
            <person name="Zeytun A."/>
            <person name="Lu M."/>
            <person name="Kyrpides N."/>
            <person name="Mavromatis K."/>
            <person name="Ivanova N."/>
            <person name="Brettin T."/>
            <person name="Detter J.C."/>
            <person name="Han C."/>
            <person name="Larimer F."/>
            <person name="Land M."/>
            <person name="Hauser L."/>
            <person name="Markowitz V."/>
            <person name="Cheng J.-F."/>
            <person name="Hugenholtz P."/>
            <person name="Woyke T."/>
            <person name="Wu D."/>
            <person name="Spring S."/>
            <person name="Schroeder M."/>
            <person name="Brambilla E."/>
            <person name="Klenk H.-P."/>
            <person name="Eisen J.A."/>
        </authorList>
    </citation>
    <scope>NUCLEOTIDE SEQUENCE [LARGE SCALE GENOMIC DNA]</scope>
    <source>
        <strain evidence="3">ATCC 49306 / DSM 6799 / DCB-1</strain>
    </source>
</reference>
<sequence>MYGWRLILAILIGSSAAWLIAAFAIHFGTIAPLRAGLISDRANALARQIDSVIKVRSTLISSAVNDQHLEKILDSAQLEALVKHIENRFSDFISLEVMNHRGEILAIVGEVALSKGNLAPLDIREALFNLDARTGNTGLLRDDPENDSFFITCRHRNSDGTLWYSRSRFGRSTLENILNHEKDKGSASLVPISGVSSDVRQIAENRNRIYNSWWSGLQAIEVSLESPGWMLKMVPNSSGSPVRRASVIIPGLLLLLFAAAYLIFARRENTYDAPDDHSSRTPSTVDKKSLTPIVIPEQKTEEEFIEKSPEPVSPAVVAAAHAIPPSVLSPLAVAKLVPVTNLPPSYDVDREHESSEVYSELLCPPQLVFAPMPDTFGLPCQDPNPKNTQEQQTPEIEKEAECPSEEYFCQGPEKVEPDRADTEPYLAEERMSALLEWSEDDRTMEPIFEAIPECRVEETIPSEPEKDMLLLEAVDIDEQPTAFAPVDETESLVIGEEECWVLEDEDVEVSDYRAADDTLVEIASEEPENCEEEEIIFPDYCIRVDSVQPEIDSGSSWKSIDLGPVTELLVTQDEYWIVSDDERQEDATLEAQIAPEIPEELTVEWDDEIVVPTLPEIPRDTVYAVLATPDTGIPEVLEVEWNEPVAEEESENPRKEREVILFSEFFNF</sequence>
<evidence type="ECO:0000313" key="3">
    <source>
        <dbReference type="Proteomes" id="UP000006055"/>
    </source>
</evidence>
<keyword evidence="1" id="KW-0472">Membrane</keyword>